<keyword evidence="2" id="KW-1185">Reference proteome</keyword>
<dbReference type="Proteomes" id="UP001165960">
    <property type="component" value="Unassembled WGS sequence"/>
</dbReference>
<name>A0ACC2SRA9_9FUNG</name>
<proteinExistence type="predicted"/>
<dbReference type="EMBL" id="QTSX02004407">
    <property type="protein sequence ID" value="KAJ9064860.1"/>
    <property type="molecule type" value="Genomic_DNA"/>
</dbReference>
<reference evidence="1" key="1">
    <citation type="submission" date="2022-04" db="EMBL/GenBank/DDBJ databases">
        <title>Genome of the entomopathogenic fungus Entomophthora muscae.</title>
        <authorList>
            <person name="Elya C."/>
            <person name="Lovett B.R."/>
            <person name="Lee E."/>
            <person name="Macias A.M."/>
            <person name="Hajek A.E."/>
            <person name="De Bivort B.L."/>
            <person name="Kasson M.T."/>
            <person name="De Fine Licht H.H."/>
            <person name="Stajich J.E."/>
        </authorList>
    </citation>
    <scope>NUCLEOTIDE SEQUENCE</scope>
    <source>
        <strain evidence="1">Berkeley</strain>
    </source>
</reference>
<organism evidence="1 2">
    <name type="scientific">Entomophthora muscae</name>
    <dbReference type="NCBI Taxonomy" id="34485"/>
    <lineage>
        <taxon>Eukaryota</taxon>
        <taxon>Fungi</taxon>
        <taxon>Fungi incertae sedis</taxon>
        <taxon>Zoopagomycota</taxon>
        <taxon>Entomophthoromycotina</taxon>
        <taxon>Entomophthoromycetes</taxon>
        <taxon>Entomophthorales</taxon>
        <taxon>Entomophthoraceae</taxon>
        <taxon>Entomophthora</taxon>
    </lineage>
</organism>
<gene>
    <name evidence="1" type="ORF">DSO57_1025798</name>
</gene>
<accession>A0ACC2SRA9</accession>
<evidence type="ECO:0000313" key="2">
    <source>
        <dbReference type="Proteomes" id="UP001165960"/>
    </source>
</evidence>
<evidence type="ECO:0000313" key="1">
    <source>
        <dbReference type="EMBL" id="KAJ9064860.1"/>
    </source>
</evidence>
<sequence>MQELVVAGNSWVLGSTSIVLPLTSYWIGAQDYTQWHLKMTNSFEAAAELSQYALNGNCDALDSNWGFMWSKPIKISQPLPCYTGEKCKISVDWTFTGHSVNYTKKSHKEQSPHKSSRLYSRVIHATNLATFSFTFFGPAEFHLEFQREYWALPLKRKWYNIFEEQRYLKYPVHYDGIPVGLIMYKKGPKFEQEY</sequence>
<comment type="caution">
    <text evidence="1">The sequence shown here is derived from an EMBL/GenBank/DDBJ whole genome shotgun (WGS) entry which is preliminary data.</text>
</comment>
<protein>
    <submittedName>
        <fullName evidence="1">Uncharacterized protein</fullName>
    </submittedName>
</protein>